<dbReference type="InterPro" id="IPR000407">
    <property type="entry name" value="GDA1_CD39_NTPase"/>
</dbReference>
<evidence type="ECO:0000313" key="6">
    <source>
        <dbReference type="Proteomes" id="UP000318571"/>
    </source>
</evidence>
<dbReference type="AlphaFoldDB" id="A0A553NQ85"/>
<feature type="active site" description="Proton acceptor" evidence="3">
    <location>
        <position position="240"/>
    </location>
</feature>
<dbReference type="GO" id="GO:0005886">
    <property type="term" value="C:plasma membrane"/>
    <property type="evidence" value="ECO:0007669"/>
    <property type="project" value="TreeGrafter"/>
</dbReference>
<evidence type="ECO:0000256" key="4">
    <source>
        <dbReference type="SAM" id="Phobius"/>
    </source>
</evidence>
<dbReference type="EMBL" id="VCGU01000011">
    <property type="protein sequence ID" value="TRY67603.1"/>
    <property type="molecule type" value="Genomic_DNA"/>
</dbReference>
<dbReference type="Proteomes" id="UP000318571">
    <property type="component" value="Chromosome 4"/>
</dbReference>
<dbReference type="Pfam" id="PF01150">
    <property type="entry name" value="GDA1_CD39"/>
    <property type="match status" value="1"/>
</dbReference>
<dbReference type="Gene3D" id="3.30.420.150">
    <property type="entry name" value="Exopolyphosphatase. Domain 2"/>
    <property type="match status" value="1"/>
</dbReference>
<dbReference type="GO" id="GO:0004382">
    <property type="term" value="F:GDP phosphatase activity"/>
    <property type="evidence" value="ECO:0007669"/>
    <property type="project" value="TreeGrafter"/>
</dbReference>
<keyword evidence="4" id="KW-0472">Membrane</keyword>
<gene>
    <name evidence="5" type="ORF">TCAL_05182</name>
</gene>
<evidence type="ECO:0000256" key="1">
    <source>
        <dbReference type="ARBA" id="ARBA00009283"/>
    </source>
</evidence>
<dbReference type="OMA" id="CAVSNFV"/>
<reference evidence="5 6" key="1">
    <citation type="journal article" date="2018" name="Nat. Ecol. Evol.">
        <title>Genomic signatures of mitonuclear coevolution across populations of Tigriopus californicus.</title>
        <authorList>
            <person name="Barreto F.S."/>
            <person name="Watson E.T."/>
            <person name="Lima T.G."/>
            <person name="Willett C.S."/>
            <person name="Edmands S."/>
            <person name="Li W."/>
            <person name="Burton R.S."/>
        </authorList>
    </citation>
    <scope>NUCLEOTIDE SEQUENCE [LARGE SCALE GENOMIC DNA]</scope>
    <source>
        <strain evidence="5 6">San Diego</strain>
    </source>
</reference>
<dbReference type="GO" id="GO:0045134">
    <property type="term" value="F:UDP phosphatase activity"/>
    <property type="evidence" value="ECO:0007669"/>
    <property type="project" value="TreeGrafter"/>
</dbReference>
<proteinExistence type="inferred from homology"/>
<protein>
    <submittedName>
        <fullName evidence="5">Uncharacterized protein</fullName>
    </submittedName>
</protein>
<sequence>MREVQIINRVSGSGTFDQSVTVPYDNDDSVSDIIGRVCLVLFLDFDPRMFLVTDTGVETAGEDQAHEYFRHGMHLNLRSRTVTKQRWAGVIVALIVGILSVILTITLFSVKHTPKIVEAVVIDAGSSHTSALLYHWSSDLISGTGLVQEMEEIYLDTPVTSFAGDPGNLTTFMQDLINDMKDWDSTSSDIPIYVGATAGMRILQESEPEQVDEILEVIERVIKNSRFEVGDVEILSGSDESLFSWLSVNVLSGTILGSPKGLSGNEQIETAGALDMGGGSLEVAFNCVDGCDQTEALGAFNQNFTIWSSKSSCYGLKEAMGRFMASAIFQAFQGTDNLTDSLIPNPCVNKHFNQLKDTWLSDFPTEKSDIFANNCTHILDPEFLNWLDSMPDDFEFHFDDSYDEMKCDQILEPFTNFTTCQEIFGQDCLNPMEFLMPNDIFYGISSFYYNFRSPLNLEESSDYDTVMNKIKAVCQDPQSCDTCSKTDCFEVSYIFKVLTDGLSFNEDNFGNLKFVDQIEGSQVSWTLGYATVRSQEIGVPQGEGLISTSIFAIWLGFGVALTLLGCLGLYVFQRKMRNLTLNKTAKEGILN</sequence>
<keyword evidence="6" id="KW-1185">Reference proteome</keyword>
<comment type="similarity">
    <text evidence="1">Belongs to the GDA1/CD39 NTPase family.</text>
</comment>
<dbReference type="GO" id="GO:0017111">
    <property type="term" value="F:ribonucleoside triphosphate phosphatase activity"/>
    <property type="evidence" value="ECO:0007669"/>
    <property type="project" value="TreeGrafter"/>
</dbReference>
<accession>A0A553NQ85</accession>
<name>A0A553NQ85_TIGCA</name>
<evidence type="ECO:0000256" key="2">
    <source>
        <dbReference type="ARBA" id="ARBA00022801"/>
    </source>
</evidence>
<dbReference type="PANTHER" id="PTHR11782">
    <property type="entry name" value="ADENOSINE/GUANOSINE DIPHOSPHATASE"/>
    <property type="match status" value="1"/>
</dbReference>
<evidence type="ECO:0000313" key="5">
    <source>
        <dbReference type="EMBL" id="TRY67603.1"/>
    </source>
</evidence>
<dbReference type="OrthoDB" id="6372431at2759"/>
<feature type="transmembrane region" description="Helical" evidence="4">
    <location>
        <begin position="87"/>
        <end position="108"/>
    </location>
</feature>
<feature type="transmembrane region" description="Helical" evidence="4">
    <location>
        <begin position="551"/>
        <end position="572"/>
    </location>
</feature>
<evidence type="ECO:0000256" key="3">
    <source>
        <dbReference type="PIRSR" id="PIRSR600407-1"/>
    </source>
</evidence>
<keyword evidence="4" id="KW-0812">Transmembrane</keyword>
<organism evidence="5 6">
    <name type="scientific">Tigriopus californicus</name>
    <name type="common">Marine copepod</name>
    <dbReference type="NCBI Taxonomy" id="6832"/>
    <lineage>
        <taxon>Eukaryota</taxon>
        <taxon>Metazoa</taxon>
        <taxon>Ecdysozoa</taxon>
        <taxon>Arthropoda</taxon>
        <taxon>Crustacea</taxon>
        <taxon>Multicrustacea</taxon>
        <taxon>Hexanauplia</taxon>
        <taxon>Copepoda</taxon>
        <taxon>Harpacticoida</taxon>
        <taxon>Harpacticidae</taxon>
        <taxon>Tigriopus</taxon>
    </lineage>
</organism>
<keyword evidence="2" id="KW-0378">Hydrolase</keyword>
<keyword evidence="4" id="KW-1133">Transmembrane helix</keyword>
<dbReference type="Gene3D" id="3.30.420.40">
    <property type="match status" value="1"/>
</dbReference>
<comment type="caution">
    <text evidence="5">The sequence shown here is derived from an EMBL/GenBank/DDBJ whole genome shotgun (WGS) entry which is preliminary data.</text>
</comment>
<dbReference type="GO" id="GO:0009134">
    <property type="term" value="P:nucleoside diphosphate catabolic process"/>
    <property type="evidence" value="ECO:0007669"/>
    <property type="project" value="TreeGrafter"/>
</dbReference>
<dbReference type="STRING" id="6832.A0A553NQ85"/>
<dbReference type="PANTHER" id="PTHR11782:SF83">
    <property type="entry name" value="GUANOSINE-DIPHOSPHATASE"/>
    <property type="match status" value="1"/>
</dbReference>